<comment type="caution">
    <text evidence="1">The sequence shown here is derived from an EMBL/GenBank/DDBJ whole genome shotgun (WGS) entry which is preliminary data.</text>
</comment>
<dbReference type="AlphaFoldDB" id="A0A8X6V2J1"/>
<dbReference type="EMBL" id="BMAU01021232">
    <property type="protein sequence ID" value="GFY02227.1"/>
    <property type="molecule type" value="Genomic_DNA"/>
</dbReference>
<protein>
    <submittedName>
        <fullName evidence="1">Uncharacterized protein</fullName>
    </submittedName>
</protein>
<reference evidence="1" key="1">
    <citation type="submission" date="2020-08" db="EMBL/GenBank/DDBJ databases">
        <title>Multicomponent nature underlies the extraordinary mechanical properties of spider dragline silk.</title>
        <authorList>
            <person name="Kono N."/>
            <person name="Nakamura H."/>
            <person name="Mori M."/>
            <person name="Yoshida Y."/>
            <person name="Ohtoshi R."/>
            <person name="Malay A.D."/>
            <person name="Moran D.A.P."/>
            <person name="Tomita M."/>
            <person name="Numata K."/>
            <person name="Arakawa K."/>
        </authorList>
    </citation>
    <scope>NUCLEOTIDE SEQUENCE</scope>
</reference>
<dbReference type="Proteomes" id="UP000887159">
    <property type="component" value="Unassembled WGS sequence"/>
</dbReference>
<gene>
    <name evidence="1" type="ORF">TNCV_5100861</name>
</gene>
<sequence length="100" mass="10776">MSWQLGFSSDDSLNSTFGFIAGSASRSFQTLSSLHGSNADVDGAVTWRTIGSFTPNFFSILEQYLQLSVQGLLERASAFTCADPFCGEFPRHIPAVSVST</sequence>
<name>A0A8X6V2J1_TRICX</name>
<keyword evidence="2" id="KW-1185">Reference proteome</keyword>
<accession>A0A8X6V2J1</accession>
<proteinExistence type="predicted"/>
<evidence type="ECO:0000313" key="1">
    <source>
        <dbReference type="EMBL" id="GFY02227.1"/>
    </source>
</evidence>
<evidence type="ECO:0000313" key="2">
    <source>
        <dbReference type="Proteomes" id="UP000887159"/>
    </source>
</evidence>
<organism evidence="1 2">
    <name type="scientific">Trichonephila clavipes</name>
    <name type="common">Golden silk orbweaver</name>
    <name type="synonym">Nephila clavipes</name>
    <dbReference type="NCBI Taxonomy" id="2585209"/>
    <lineage>
        <taxon>Eukaryota</taxon>
        <taxon>Metazoa</taxon>
        <taxon>Ecdysozoa</taxon>
        <taxon>Arthropoda</taxon>
        <taxon>Chelicerata</taxon>
        <taxon>Arachnida</taxon>
        <taxon>Araneae</taxon>
        <taxon>Araneomorphae</taxon>
        <taxon>Entelegynae</taxon>
        <taxon>Araneoidea</taxon>
        <taxon>Nephilidae</taxon>
        <taxon>Trichonephila</taxon>
    </lineage>
</organism>